<gene>
    <name evidence="9" type="ORF">HGM15179_021437</name>
</gene>
<evidence type="ECO:0000259" key="8">
    <source>
        <dbReference type="PROSITE" id="PS50175"/>
    </source>
</evidence>
<keyword evidence="7" id="KW-0695">RNA-directed DNA polymerase</keyword>
<dbReference type="InterPro" id="IPR001995">
    <property type="entry name" value="Peptidase_A2_cat"/>
</dbReference>
<dbReference type="GO" id="GO:0003964">
    <property type="term" value="F:RNA-directed DNA polymerase activity"/>
    <property type="evidence" value="ECO:0007669"/>
    <property type="project" value="UniProtKB-KW"/>
</dbReference>
<dbReference type="InterPro" id="IPR018061">
    <property type="entry name" value="Retropepsins"/>
</dbReference>
<keyword evidence="3" id="KW-0540">Nuclease</keyword>
<dbReference type="OrthoDB" id="10380621at2759"/>
<dbReference type="Pfam" id="PF02022">
    <property type="entry name" value="Integrase_Zn"/>
    <property type="match status" value="1"/>
</dbReference>
<evidence type="ECO:0000256" key="7">
    <source>
        <dbReference type="ARBA" id="ARBA00022918"/>
    </source>
</evidence>
<dbReference type="GO" id="GO:0004190">
    <property type="term" value="F:aspartic-type endopeptidase activity"/>
    <property type="evidence" value="ECO:0007669"/>
    <property type="project" value="InterPro"/>
</dbReference>
<name>A0A8K1D4G4_9PASS</name>
<evidence type="ECO:0000313" key="10">
    <source>
        <dbReference type="Proteomes" id="UP000796761"/>
    </source>
</evidence>
<evidence type="ECO:0000313" key="9">
    <source>
        <dbReference type="EMBL" id="TRZ05670.1"/>
    </source>
</evidence>
<keyword evidence="4" id="KW-0479">Metal-binding</keyword>
<dbReference type="PANTHER" id="PTHR41694:SF3">
    <property type="entry name" value="RNA-DIRECTED DNA POLYMERASE-RELATED"/>
    <property type="match status" value="1"/>
</dbReference>
<protein>
    <recommendedName>
        <fullName evidence="8">Peptidase A2 domain-containing protein</fullName>
    </recommendedName>
</protein>
<dbReference type="EMBL" id="SWJQ01003680">
    <property type="protein sequence ID" value="TRZ05670.1"/>
    <property type="molecule type" value="Genomic_DNA"/>
</dbReference>
<feature type="non-terminal residue" evidence="9">
    <location>
        <position position="353"/>
    </location>
</feature>
<reference evidence="9" key="1">
    <citation type="submission" date="2019-04" db="EMBL/GenBank/DDBJ databases">
        <title>Genome assembly of Zosterops borbonicus 15179.</title>
        <authorList>
            <person name="Leroy T."/>
            <person name="Anselmetti Y."/>
            <person name="Tilak M.-K."/>
            <person name="Nabholz B."/>
        </authorList>
    </citation>
    <scope>NUCLEOTIDE SEQUENCE</scope>
    <source>
        <strain evidence="9">HGM_15179</strain>
        <tissue evidence="9">Muscle</tissue>
    </source>
</reference>
<dbReference type="GO" id="GO:0004519">
    <property type="term" value="F:endonuclease activity"/>
    <property type="evidence" value="ECO:0007669"/>
    <property type="project" value="UniProtKB-KW"/>
</dbReference>
<dbReference type="SUPFAM" id="SSF50630">
    <property type="entry name" value="Acid proteases"/>
    <property type="match status" value="1"/>
</dbReference>
<sequence>MIIPVFSTEDALVSELWAESQLWGDSGFGSTGPPQVHWTAVMTEEHSEKVLTLSIPGATPPEIHLPGILDTGVDITILSLSAWPPEWPFDPVEKSVVGLAEMVQCYNGHTLQKQFQLMPTEAHGIVNSCDDCHVLAAPLLAGVNPRGLWALELWQTDVTQVAEFGRFKDLLEQLEAKTIFKNGEIILEVKDQQYVELLSLMMITKEIEVANKEKNFSKIVDQGWDTWLRKRNPSKKKVARDITGVVGTGLGILNSIDSEDLIEILEKIKKNGQKTLVTVHHDVKEIHHVMERMKKDAEYRFAVQTLKPLLCRMHYENVVVAMEHKRGWDTLLSADSHKYAVDLPQLCCGSAGQ</sequence>
<dbReference type="SUPFAM" id="SSF46919">
    <property type="entry name" value="N-terminal Zn binding domain of HIV integrase"/>
    <property type="match status" value="1"/>
</dbReference>
<dbReference type="PANTHER" id="PTHR41694">
    <property type="entry name" value="ENDOGENOUS RETROVIRUS GROUP K MEMBER POL PROTEIN"/>
    <property type="match status" value="1"/>
</dbReference>
<dbReference type="Gene3D" id="1.10.10.200">
    <property type="match status" value="1"/>
</dbReference>
<keyword evidence="5" id="KW-0255">Endonuclease</keyword>
<dbReference type="PROSITE" id="PS00141">
    <property type="entry name" value="ASP_PROTEASE"/>
    <property type="match status" value="1"/>
</dbReference>
<dbReference type="GO" id="GO:0008270">
    <property type="term" value="F:zinc ion binding"/>
    <property type="evidence" value="ECO:0007669"/>
    <property type="project" value="InterPro"/>
</dbReference>
<keyword evidence="6" id="KW-0378">Hydrolase</keyword>
<evidence type="ECO:0000256" key="2">
    <source>
        <dbReference type="ARBA" id="ARBA00022695"/>
    </source>
</evidence>
<dbReference type="GO" id="GO:0006508">
    <property type="term" value="P:proteolysis"/>
    <property type="evidence" value="ECO:0007669"/>
    <property type="project" value="InterPro"/>
</dbReference>
<evidence type="ECO:0000256" key="4">
    <source>
        <dbReference type="ARBA" id="ARBA00022723"/>
    </source>
</evidence>
<dbReference type="InterPro" id="IPR021109">
    <property type="entry name" value="Peptidase_aspartic_dom_sf"/>
</dbReference>
<dbReference type="InterPro" id="IPR001969">
    <property type="entry name" value="Aspartic_peptidase_AS"/>
</dbReference>
<dbReference type="InterPro" id="IPR017856">
    <property type="entry name" value="Integrase-like_N"/>
</dbReference>
<dbReference type="Pfam" id="PF00077">
    <property type="entry name" value="RVP"/>
    <property type="match status" value="1"/>
</dbReference>
<keyword evidence="1" id="KW-0808">Transferase</keyword>
<dbReference type="GO" id="GO:0035613">
    <property type="term" value="F:RNA stem-loop binding"/>
    <property type="evidence" value="ECO:0007669"/>
    <property type="project" value="TreeGrafter"/>
</dbReference>
<evidence type="ECO:0000256" key="6">
    <source>
        <dbReference type="ARBA" id="ARBA00022801"/>
    </source>
</evidence>
<evidence type="ECO:0000256" key="1">
    <source>
        <dbReference type="ARBA" id="ARBA00022679"/>
    </source>
</evidence>
<comment type="caution">
    <text evidence="9">The sequence shown here is derived from an EMBL/GenBank/DDBJ whole genome shotgun (WGS) entry which is preliminary data.</text>
</comment>
<keyword evidence="10" id="KW-1185">Reference proteome</keyword>
<keyword evidence="2" id="KW-0548">Nucleotidyltransferase</keyword>
<proteinExistence type="predicted"/>
<evidence type="ECO:0000256" key="3">
    <source>
        <dbReference type="ARBA" id="ARBA00022722"/>
    </source>
</evidence>
<organism evidence="9 10">
    <name type="scientific">Zosterops borbonicus</name>
    <dbReference type="NCBI Taxonomy" id="364589"/>
    <lineage>
        <taxon>Eukaryota</taxon>
        <taxon>Metazoa</taxon>
        <taxon>Chordata</taxon>
        <taxon>Craniata</taxon>
        <taxon>Vertebrata</taxon>
        <taxon>Euteleostomi</taxon>
        <taxon>Archelosauria</taxon>
        <taxon>Archosauria</taxon>
        <taxon>Dinosauria</taxon>
        <taxon>Saurischia</taxon>
        <taxon>Theropoda</taxon>
        <taxon>Coelurosauria</taxon>
        <taxon>Aves</taxon>
        <taxon>Neognathae</taxon>
        <taxon>Neoaves</taxon>
        <taxon>Telluraves</taxon>
        <taxon>Australaves</taxon>
        <taxon>Passeriformes</taxon>
        <taxon>Sylvioidea</taxon>
        <taxon>Zosteropidae</taxon>
        <taxon>Zosterops</taxon>
    </lineage>
</organism>
<feature type="domain" description="Peptidase A2" evidence="8">
    <location>
        <begin position="65"/>
        <end position="99"/>
    </location>
</feature>
<evidence type="ECO:0000256" key="5">
    <source>
        <dbReference type="ARBA" id="ARBA00022759"/>
    </source>
</evidence>
<dbReference type="PROSITE" id="PS50175">
    <property type="entry name" value="ASP_PROT_RETROV"/>
    <property type="match status" value="1"/>
</dbReference>
<dbReference type="AlphaFoldDB" id="A0A8K1D4G4"/>
<accession>A0A8K1D4G4</accession>
<dbReference type="InterPro" id="IPR003308">
    <property type="entry name" value="Integrase_Zn-bd_dom_N"/>
</dbReference>
<dbReference type="Proteomes" id="UP000796761">
    <property type="component" value="Unassembled WGS sequence"/>
</dbReference>